<proteinExistence type="predicted"/>
<dbReference type="EMBL" id="RXGA01000003">
    <property type="protein sequence ID" value="RWX73193.1"/>
    <property type="molecule type" value="Genomic_DNA"/>
</dbReference>
<gene>
    <name evidence="1" type="ORF">Metus_1167</name>
</gene>
<dbReference type="InterPro" id="IPR008508">
    <property type="entry name" value="Bax1"/>
</dbReference>
<evidence type="ECO:0000313" key="1">
    <source>
        <dbReference type="EMBL" id="RWX73193.1"/>
    </source>
</evidence>
<accession>A0A444L6L6</accession>
<reference evidence="1 2" key="1">
    <citation type="submission" date="2018-12" db="EMBL/GenBank/DDBJ databases">
        <title>The complete genome of the methanogenic archaea of the candidate phylum Verstraetearchaeota, obtained from the metagenome of underground thermal water.</title>
        <authorList>
            <person name="Kadnikov V.V."/>
            <person name="Mardanov A.V."/>
            <person name="Beletsky A.V."/>
            <person name="Karnachuk O.V."/>
            <person name="Ravin N.V."/>
        </authorList>
    </citation>
    <scope>NUCLEOTIDE SEQUENCE [LARGE SCALE GENOMIC DNA]</scope>
    <source>
        <strain evidence="1">Ch88</strain>
    </source>
</reference>
<dbReference type="Pfam" id="PF05626">
    <property type="entry name" value="DUF790"/>
    <property type="match status" value="1"/>
</dbReference>
<protein>
    <recommendedName>
        <fullName evidence="3">DUF790 family protein</fullName>
    </recommendedName>
</protein>
<dbReference type="PANTHER" id="PTHR39640:SF1">
    <property type="entry name" value="DUF790 FAMILY PROTEIN"/>
    <property type="match status" value="1"/>
</dbReference>
<dbReference type="PANTHER" id="PTHR39640">
    <property type="entry name" value="VNG6129C"/>
    <property type="match status" value="1"/>
</dbReference>
<dbReference type="AlphaFoldDB" id="A0A444L6L6"/>
<organism evidence="1 2">
    <name type="scientific">Methanosuratincola subterraneus</name>
    <dbReference type="NCBI Taxonomy" id="2593994"/>
    <lineage>
        <taxon>Archaea</taxon>
        <taxon>Thermoproteota</taxon>
        <taxon>Methanosuratincolia</taxon>
        <taxon>Candidatus Methanomethylicales</taxon>
        <taxon>Candidatus Methanomethylicaceae</taxon>
        <taxon>Candidatus Methanosuratincola (ex Vanwonterghem et al. 2016)</taxon>
    </lineage>
</organism>
<evidence type="ECO:0008006" key="3">
    <source>
        <dbReference type="Google" id="ProtNLM"/>
    </source>
</evidence>
<dbReference type="PIRSF" id="PIRSF019435">
    <property type="entry name" value="UCP019435"/>
    <property type="match status" value="1"/>
</dbReference>
<comment type="caution">
    <text evidence="1">The sequence shown here is derived from an EMBL/GenBank/DDBJ whole genome shotgun (WGS) entry which is preliminary data.</text>
</comment>
<sequence length="510" mass="56127">MLPSELLVARIKGGVICPGYLSPDGADGALAARLISIYSKSLGKKKAEISGAAKKIESEGNDFRVVRGLCALLDRLSVFEVRSPVDPQALRESLFARGAPVLDEVGRREVLGDAAARLRIKPDEILRYIWADLPDERVLASFSAPSPDELIASYNLSLTQTLLFRATFLEVSAKGNLRPIFGGVKRLGLMYSIRAADGNSASISIEGPASMLKLTERYGTSLAKLLPKVLESEEWEIHAQISRGSFGKKRLLDFRLSSSDGIPFPEVPRQDEGYDSSVEESFARRFRALETRWVLLREPGLISTPAGILIPDFAFELGGRRIYLEIVGFWTPEYLEKKISKLNSLPPGIEFIIAVNRSLASADRFRRSGKNIVEFDDEVPLRPILGILEEVERSASKDSEKKLRGLKIEPKSDVVDLAEIAARLGVPCDALVGAIAESPPKGYSLAGEYLISERTVSELHRTLSTERNLGAIEERFRAFGIKNAIPVLTKLGYYVRWTGLSPGSAEVQKK</sequence>
<name>A0A444L6L6_METS7</name>
<dbReference type="Proteomes" id="UP000288215">
    <property type="component" value="Unassembled WGS sequence"/>
</dbReference>
<evidence type="ECO:0000313" key="2">
    <source>
        <dbReference type="Proteomes" id="UP000288215"/>
    </source>
</evidence>